<protein>
    <submittedName>
        <fullName evidence="7">NAD(P)-dependent oxidoreductase</fullName>
    </submittedName>
</protein>
<organism evidence="7 8">
    <name type="scientific">Streptomyces morookaense</name>
    <name type="common">Streptoverticillium morookaense</name>
    <dbReference type="NCBI Taxonomy" id="1970"/>
    <lineage>
        <taxon>Bacteria</taxon>
        <taxon>Bacillati</taxon>
        <taxon>Actinomycetota</taxon>
        <taxon>Actinomycetes</taxon>
        <taxon>Kitasatosporales</taxon>
        <taxon>Streptomycetaceae</taxon>
        <taxon>Streptomyces</taxon>
    </lineage>
</organism>
<evidence type="ECO:0000313" key="7">
    <source>
        <dbReference type="EMBL" id="NVK77507.1"/>
    </source>
</evidence>
<dbReference type="Pfam" id="PF14833">
    <property type="entry name" value="NAD_binding_11"/>
    <property type="match status" value="1"/>
</dbReference>
<dbReference type="InterPro" id="IPR002204">
    <property type="entry name" value="3-OH-isobutyrate_DH-rel_CS"/>
</dbReference>
<evidence type="ECO:0000259" key="5">
    <source>
        <dbReference type="Pfam" id="PF03446"/>
    </source>
</evidence>
<dbReference type="GO" id="GO:0016491">
    <property type="term" value="F:oxidoreductase activity"/>
    <property type="evidence" value="ECO:0007669"/>
    <property type="project" value="UniProtKB-KW"/>
</dbReference>
<reference evidence="7 8" key="1">
    <citation type="submission" date="2020-04" db="EMBL/GenBank/DDBJ databases">
        <title>Draft Genome Sequence of Streptomyces morookaense DSM 40503, an 8-azaguanine-producing strain.</title>
        <authorList>
            <person name="Qi J."/>
            <person name="Gao J.-M."/>
        </authorList>
    </citation>
    <scope>NUCLEOTIDE SEQUENCE [LARGE SCALE GENOMIC DNA]</scope>
    <source>
        <strain evidence="7 8">DSM 40503</strain>
    </source>
</reference>
<dbReference type="InterPro" id="IPR029154">
    <property type="entry name" value="HIBADH-like_NADP-bd"/>
</dbReference>
<dbReference type="RefSeq" id="WP_171079289.1">
    <property type="nucleotide sequence ID" value="NZ_BNBU01000003.1"/>
</dbReference>
<dbReference type="PANTHER" id="PTHR43060:SF15">
    <property type="entry name" value="3-HYDROXYISOBUTYRATE DEHYDROGENASE-LIKE 1, MITOCHONDRIAL-RELATED"/>
    <property type="match status" value="1"/>
</dbReference>
<evidence type="ECO:0000256" key="4">
    <source>
        <dbReference type="PIRSR" id="PIRSR000103-1"/>
    </source>
</evidence>
<keyword evidence="2" id="KW-0560">Oxidoreductase</keyword>
<dbReference type="InterPro" id="IPR015815">
    <property type="entry name" value="HIBADH-related"/>
</dbReference>
<name>A0A7Y7E6T6_STRMO</name>
<dbReference type="SUPFAM" id="SSF48179">
    <property type="entry name" value="6-phosphogluconate dehydrogenase C-terminal domain-like"/>
    <property type="match status" value="1"/>
</dbReference>
<feature type="active site" evidence="4">
    <location>
        <position position="172"/>
    </location>
</feature>
<evidence type="ECO:0000256" key="3">
    <source>
        <dbReference type="ARBA" id="ARBA00023027"/>
    </source>
</evidence>
<proteinExistence type="inferred from homology"/>
<dbReference type="PANTHER" id="PTHR43060">
    <property type="entry name" value="3-HYDROXYISOBUTYRATE DEHYDROGENASE-LIKE 1, MITOCHONDRIAL-RELATED"/>
    <property type="match status" value="1"/>
</dbReference>
<dbReference type="InterPro" id="IPR008927">
    <property type="entry name" value="6-PGluconate_DH-like_C_sf"/>
</dbReference>
<feature type="domain" description="3-hydroxyisobutyrate dehydrogenase-like NAD-binding" evidence="6">
    <location>
        <begin position="166"/>
        <end position="285"/>
    </location>
</feature>
<dbReference type="Proteomes" id="UP000587462">
    <property type="component" value="Unassembled WGS sequence"/>
</dbReference>
<dbReference type="Gene3D" id="3.40.50.720">
    <property type="entry name" value="NAD(P)-binding Rossmann-like Domain"/>
    <property type="match status" value="1"/>
</dbReference>
<evidence type="ECO:0000313" key="8">
    <source>
        <dbReference type="Proteomes" id="UP000587462"/>
    </source>
</evidence>
<evidence type="ECO:0000256" key="2">
    <source>
        <dbReference type="ARBA" id="ARBA00023002"/>
    </source>
</evidence>
<dbReference type="AlphaFoldDB" id="A0A7Y7E6T6"/>
<dbReference type="PIRSF" id="PIRSF000103">
    <property type="entry name" value="HIBADH"/>
    <property type="match status" value="1"/>
</dbReference>
<dbReference type="SUPFAM" id="SSF51735">
    <property type="entry name" value="NAD(P)-binding Rossmann-fold domains"/>
    <property type="match status" value="1"/>
</dbReference>
<dbReference type="InterPro" id="IPR036291">
    <property type="entry name" value="NAD(P)-bd_dom_sf"/>
</dbReference>
<comment type="caution">
    <text evidence="7">The sequence shown here is derived from an EMBL/GenBank/DDBJ whole genome shotgun (WGS) entry which is preliminary data.</text>
</comment>
<dbReference type="Pfam" id="PF03446">
    <property type="entry name" value="NAD_binding_2"/>
    <property type="match status" value="1"/>
</dbReference>
<gene>
    <name evidence="7" type="ORF">HG542_07500</name>
</gene>
<evidence type="ECO:0000259" key="6">
    <source>
        <dbReference type="Pfam" id="PF14833"/>
    </source>
</evidence>
<dbReference type="GO" id="GO:0050661">
    <property type="term" value="F:NADP binding"/>
    <property type="evidence" value="ECO:0007669"/>
    <property type="project" value="InterPro"/>
</dbReference>
<sequence length="295" mass="30879">MDHRQLAFIGLGAMGGGMAHRLLDSGYRLTVFNRTAAKAEPLVRAGAREAASPEDAAAGHRVVLLSLSDEQAVDEVLFGRVLPVLEPGAVVVDTSTVSPGYARRAAERLAGKGLRRVEACVVGNPLQARRGELRVLVSGEERDLDEVQPVLEALGGSQVARLGAPGTATSMKLILNLLLGAQVASMAEAVAYGVAAGLDRDRVIGTIADSGFSSAVMRFRAALMRRGTYEPAFFRADLMEKDIRVATAAARDSGLELTVLDTVRDRFAAVVAAGDGAKDASVIVEHQGTGRGHAG</sequence>
<evidence type="ECO:0000256" key="1">
    <source>
        <dbReference type="ARBA" id="ARBA00009080"/>
    </source>
</evidence>
<keyword evidence="3" id="KW-0520">NAD</keyword>
<comment type="similarity">
    <text evidence="1">Belongs to the HIBADH-related family.</text>
</comment>
<dbReference type="InterPro" id="IPR006115">
    <property type="entry name" value="6PGDH_NADP-bd"/>
</dbReference>
<keyword evidence="8" id="KW-1185">Reference proteome</keyword>
<dbReference type="GO" id="GO:0016054">
    <property type="term" value="P:organic acid catabolic process"/>
    <property type="evidence" value="ECO:0007669"/>
    <property type="project" value="UniProtKB-ARBA"/>
</dbReference>
<dbReference type="EMBL" id="JABBXF010000012">
    <property type="protein sequence ID" value="NVK77507.1"/>
    <property type="molecule type" value="Genomic_DNA"/>
</dbReference>
<feature type="domain" description="6-phosphogluconate dehydrogenase NADP-binding" evidence="5">
    <location>
        <begin position="6"/>
        <end position="157"/>
    </location>
</feature>
<dbReference type="Gene3D" id="1.10.1040.10">
    <property type="entry name" value="N-(1-d-carboxylethyl)-l-norvaline Dehydrogenase, domain 2"/>
    <property type="match status" value="1"/>
</dbReference>
<accession>A0A7Y7E6T6</accession>
<dbReference type="PROSITE" id="PS00895">
    <property type="entry name" value="3_HYDROXYISOBUT_DH"/>
    <property type="match status" value="1"/>
</dbReference>
<dbReference type="GO" id="GO:0051287">
    <property type="term" value="F:NAD binding"/>
    <property type="evidence" value="ECO:0007669"/>
    <property type="project" value="InterPro"/>
</dbReference>
<dbReference type="InterPro" id="IPR013328">
    <property type="entry name" value="6PGD_dom2"/>
</dbReference>